<comment type="caution">
    <text evidence="2">The sequence shown here is derived from an EMBL/GenBank/DDBJ whole genome shotgun (WGS) entry which is preliminary data.</text>
</comment>
<evidence type="ECO:0008006" key="4">
    <source>
        <dbReference type="Google" id="ProtNLM"/>
    </source>
</evidence>
<dbReference type="InterPro" id="IPR021320">
    <property type="entry name" value="DUF2905"/>
</dbReference>
<feature type="transmembrane region" description="Helical" evidence="1">
    <location>
        <begin position="42"/>
        <end position="61"/>
    </location>
</feature>
<evidence type="ECO:0000313" key="2">
    <source>
        <dbReference type="EMBL" id="KAF1043708.1"/>
    </source>
</evidence>
<keyword evidence="1" id="KW-0812">Transmembrane</keyword>
<dbReference type="EMBL" id="WNDX01000055">
    <property type="protein sequence ID" value="KAF1043708.1"/>
    <property type="molecule type" value="Genomic_DNA"/>
</dbReference>
<keyword evidence="1" id="KW-0472">Membrane</keyword>
<dbReference type="Proteomes" id="UP000462435">
    <property type="component" value="Unassembled WGS sequence"/>
</dbReference>
<dbReference type="Pfam" id="PF11146">
    <property type="entry name" value="DUF2905"/>
    <property type="match status" value="1"/>
</dbReference>
<name>A0A7V8FX21_9BURK</name>
<sequence>MIRWVIVIFLAVIVFSTLLPWLEKLGIGRLPGDLRFRLFGRIFSLPFASTILLSTVVFILAKIL</sequence>
<dbReference type="AlphaFoldDB" id="A0A7V8FX21"/>
<keyword evidence="1" id="KW-1133">Transmembrane helix</keyword>
<organism evidence="2 3">
    <name type="scientific">Herbaspirillum frisingense</name>
    <dbReference type="NCBI Taxonomy" id="92645"/>
    <lineage>
        <taxon>Bacteria</taxon>
        <taxon>Pseudomonadati</taxon>
        <taxon>Pseudomonadota</taxon>
        <taxon>Betaproteobacteria</taxon>
        <taxon>Burkholderiales</taxon>
        <taxon>Oxalobacteraceae</taxon>
        <taxon>Herbaspirillum</taxon>
    </lineage>
</organism>
<feature type="transmembrane region" description="Helical" evidence="1">
    <location>
        <begin position="5"/>
        <end position="22"/>
    </location>
</feature>
<proteinExistence type="predicted"/>
<evidence type="ECO:0000256" key="1">
    <source>
        <dbReference type="SAM" id="Phobius"/>
    </source>
</evidence>
<reference evidence="3" key="1">
    <citation type="journal article" date="2020" name="MBio">
        <title>Horizontal gene transfer to a defensive symbiont with a reduced genome amongst a multipartite beetle microbiome.</title>
        <authorList>
            <person name="Waterworth S.C."/>
            <person name="Florez L.V."/>
            <person name="Rees E.R."/>
            <person name="Hertweck C."/>
            <person name="Kaltenpoth M."/>
            <person name="Kwan J.C."/>
        </authorList>
    </citation>
    <scope>NUCLEOTIDE SEQUENCE [LARGE SCALE GENOMIC DNA]</scope>
</reference>
<evidence type="ECO:0000313" key="3">
    <source>
        <dbReference type="Proteomes" id="UP000462435"/>
    </source>
</evidence>
<protein>
    <recommendedName>
        <fullName evidence="4">DUF2905 domain-containing protein</fullName>
    </recommendedName>
</protein>
<accession>A0A7V8FX21</accession>
<gene>
    <name evidence="2" type="ORF">GAK35_02085</name>
</gene>